<protein>
    <submittedName>
        <fullName evidence="1">Uncharacterized protein</fullName>
    </submittedName>
</protein>
<gene>
    <name evidence="1" type="ORF">SNAT2548_LOCUS26170</name>
</gene>
<keyword evidence="2" id="KW-1185">Reference proteome</keyword>
<name>A0A812S515_9DINO</name>
<evidence type="ECO:0000313" key="1">
    <source>
        <dbReference type="EMBL" id="CAE7467874.1"/>
    </source>
</evidence>
<evidence type="ECO:0000313" key="2">
    <source>
        <dbReference type="Proteomes" id="UP000604046"/>
    </source>
</evidence>
<comment type="caution">
    <text evidence="1">The sequence shown here is derived from an EMBL/GenBank/DDBJ whole genome shotgun (WGS) entry which is preliminary data.</text>
</comment>
<dbReference type="AlphaFoldDB" id="A0A812S515"/>
<dbReference type="OrthoDB" id="437647at2759"/>
<sequence length="464" mass="51159">MYKDVMAQASSSLAQVVGQVDLDAAFGQGARDLVEATLEEFSGSKDECEAICQALCCICLLCSHVDCHCCDDCLRGLGRRRRSSSWLETPKQQVMEDGPTPSLLERFASLTSEDLGAVVRGAGSQQWNLQERLGLWLFEQKFSAPEREQLEKCMEQVKAAAPDLLTEDLVNTTEVEQQLNSHNAKVLAKLFKFFAVTAVAKHGAQIAEGGLGALNIGECEKVLCAGDLKYELDETGIHQCTWSCPADGGHPLIPGQFQSVGLSLAEQVQDLQPWRDETAQALQAVDESKQLHSEEDFETSKAWAMAKDVDVRFHKALSGDPLVLLKTQTPSELGRPEATALRYHGKCVSDAFAVGERLIFTGQSKDIPHEAVVKINRLATSGWFELSPVPAQHLEVKYLGQKVIVPISQVRRETMGKVRVDPALQDWLYSTKNHLEVTLPAKHDPSRQQVADTLWLPVKKDKGE</sequence>
<organism evidence="1 2">
    <name type="scientific">Symbiodinium natans</name>
    <dbReference type="NCBI Taxonomy" id="878477"/>
    <lineage>
        <taxon>Eukaryota</taxon>
        <taxon>Sar</taxon>
        <taxon>Alveolata</taxon>
        <taxon>Dinophyceae</taxon>
        <taxon>Suessiales</taxon>
        <taxon>Symbiodiniaceae</taxon>
        <taxon>Symbiodinium</taxon>
    </lineage>
</organism>
<reference evidence="1" key="1">
    <citation type="submission" date="2021-02" db="EMBL/GenBank/DDBJ databases">
        <authorList>
            <person name="Dougan E. K."/>
            <person name="Rhodes N."/>
            <person name="Thang M."/>
            <person name="Chan C."/>
        </authorList>
    </citation>
    <scope>NUCLEOTIDE SEQUENCE</scope>
</reference>
<proteinExistence type="predicted"/>
<accession>A0A812S515</accession>
<dbReference type="EMBL" id="CAJNDS010002421">
    <property type="protein sequence ID" value="CAE7467874.1"/>
    <property type="molecule type" value="Genomic_DNA"/>
</dbReference>
<dbReference type="Proteomes" id="UP000604046">
    <property type="component" value="Unassembled WGS sequence"/>
</dbReference>